<dbReference type="InterPro" id="IPR003615">
    <property type="entry name" value="HNH_nuc"/>
</dbReference>
<dbReference type="AlphaFoldDB" id="A0A9W8JR75"/>
<organism evidence="2 3">
    <name type="scientific">Agrocybe chaxingu</name>
    <dbReference type="NCBI Taxonomy" id="84603"/>
    <lineage>
        <taxon>Eukaryota</taxon>
        <taxon>Fungi</taxon>
        <taxon>Dikarya</taxon>
        <taxon>Basidiomycota</taxon>
        <taxon>Agaricomycotina</taxon>
        <taxon>Agaricomycetes</taxon>
        <taxon>Agaricomycetidae</taxon>
        <taxon>Agaricales</taxon>
        <taxon>Agaricineae</taxon>
        <taxon>Strophariaceae</taxon>
        <taxon>Agrocybe</taxon>
    </lineage>
</organism>
<keyword evidence="3" id="KW-1185">Reference proteome</keyword>
<name>A0A9W8JR75_9AGAR</name>
<accession>A0A9W8JR75</accession>
<protein>
    <recommendedName>
        <fullName evidence="1">HNH nuclease domain-containing protein</fullName>
    </recommendedName>
</protein>
<evidence type="ECO:0000313" key="2">
    <source>
        <dbReference type="EMBL" id="KAJ3498576.1"/>
    </source>
</evidence>
<comment type="caution">
    <text evidence="2">The sequence shown here is derived from an EMBL/GenBank/DDBJ whole genome shotgun (WGS) entry which is preliminary data.</text>
</comment>
<gene>
    <name evidence="2" type="ORF">NLJ89_g10201</name>
</gene>
<feature type="domain" description="HNH nuclease" evidence="1">
    <location>
        <begin position="165"/>
        <end position="268"/>
    </location>
</feature>
<dbReference type="OrthoDB" id="2104739at2759"/>
<dbReference type="EMBL" id="JANKHO010001789">
    <property type="protein sequence ID" value="KAJ3498576.1"/>
    <property type="molecule type" value="Genomic_DNA"/>
</dbReference>
<dbReference type="Proteomes" id="UP001148786">
    <property type="component" value="Unassembled WGS sequence"/>
</dbReference>
<reference evidence="2" key="1">
    <citation type="submission" date="2022-07" db="EMBL/GenBank/DDBJ databases">
        <title>Genome Sequence of Agrocybe chaxingu.</title>
        <authorList>
            <person name="Buettner E."/>
        </authorList>
    </citation>
    <scope>NUCLEOTIDE SEQUENCE</scope>
    <source>
        <strain evidence="2">MP-N11</strain>
    </source>
</reference>
<sequence>MLASLPIILTEPTTAMVALPATDSVFPLDLSHVRSAYNLVLTAERTAAVGDQKMYARVMGFLMINLYGARSTLGDTPLLKVTKEVVSCNPSTTVDADIRALGLQYCERLLRAFRQAKGPPPAPSNHVSRLSFDTIQDMINDCMDPSPKDYRAARKAVLARDGFRCMLTDTYDHISTKKSQQLLLRQRRAGHGVTYVQCCHILSESTTQNINPDDPAQQQRRDYASSVFAVLKLFGLGSVVATLTAPVGIHHLSNLLSLRTELHTAFDDLELWLEATSEKNTYEVCVAQAAFFKGQPYLKRMVHFEVNPDIASAGKVLPPLPDPKLLAIHAVCAKVAHMSGAAEYFDKFDCDVEDITVLSQDGTSAPLLAGLLTRKLTIQNLLLNPLKVSFNYLTQLTVHGPSNVECLEACAERHASEIMNSKPSPVWK</sequence>
<dbReference type="Pfam" id="PF13391">
    <property type="entry name" value="HNH_2"/>
    <property type="match status" value="1"/>
</dbReference>
<evidence type="ECO:0000259" key="1">
    <source>
        <dbReference type="Pfam" id="PF13391"/>
    </source>
</evidence>
<proteinExistence type="predicted"/>
<evidence type="ECO:0000313" key="3">
    <source>
        <dbReference type="Proteomes" id="UP001148786"/>
    </source>
</evidence>